<dbReference type="SMART" id="SM00345">
    <property type="entry name" value="HTH_GNTR"/>
    <property type="match status" value="1"/>
</dbReference>
<keyword evidence="2" id="KW-0238">DNA-binding</keyword>
<dbReference type="InterPro" id="IPR008920">
    <property type="entry name" value="TF_FadR/GntR_C"/>
</dbReference>
<dbReference type="RefSeq" id="WP_168085544.1">
    <property type="nucleotide sequence ID" value="NZ_JAAVJI010000014.1"/>
</dbReference>
<sequence length="239" mass="26243">MSHALLETIPPAKRRTPNLAHDLVNELTQRILRGDFATGQKLPSETAIVGEHGVSRTVVREALSKLQAAGLVETRHGVGTFVLERQPQAGLRLNVDTLTNVRSVLELRMGLETQAAALAARRRSDSQLAQMREALDDYGRLLANNDSCVDADRRFHVLIAQATGNNCFPDMLMHLGAALIPRTQLNAQERGGEDFSELGKVAQAEHEAIYQAIRRQDADAARAAMLLHLSNSMERFHAG</sequence>
<feature type="domain" description="HTH gntR-type" evidence="4">
    <location>
        <begin position="17"/>
        <end position="85"/>
    </location>
</feature>
<dbReference type="InterPro" id="IPR036388">
    <property type="entry name" value="WH-like_DNA-bd_sf"/>
</dbReference>
<evidence type="ECO:0000256" key="1">
    <source>
        <dbReference type="ARBA" id="ARBA00023015"/>
    </source>
</evidence>
<dbReference type="PANTHER" id="PTHR43537:SF5">
    <property type="entry name" value="UXU OPERON TRANSCRIPTIONAL REGULATOR"/>
    <property type="match status" value="1"/>
</dbReference>
<dbReference type="PRINTS" id="PR00035">
    <property type="entry name" value="HTHGNTR"/>
</dbReference>
<evidence type="ECO:0000313" key="5">
    <source>
        <dbReference type="EMBL" id="NJP02971.1"/>
    </source>
</evidence>
<dbReference type="Proteomes" id="UP000746535">
    <property type="component" value="Unassembled WGS sequence"/>
</dbReference>
<evidence type="ECO:0000256" key="2">
    <source>
        <dbReference type="ARBA" id="ARBA00023125"/>
    </source>
</evidence>
<dbReference type="EMBL" id="JAAVJI010000014">
    <property type="protein sequence ID" value="NJP02971.1"/>
    <property type="molecule type" value="Genomic_DNA"/>
</dbReference>
<comment type="caution">
    <text evidence="5">The sequence shown here is derived from an EMBL/GenBank/DDBJ whole genome shotgun (WGS) entry which is preliminary data.</text>
</comment>
<dbReference type="PANTHER" id="PTHR43537">
    <property type="entry name" value="TRANSCRIPTIONAL REGULATOR, GNTR FAMILY"/>
    <property type="match status" value="1"/>
</dbReference>
<organism evidence="5 6">
    <name type="scientific">Pseudomonas quercus</name>
    <dbReference type="NCBI Taxonomy" id="2722792"/>
    <lineage>
        <taxon>Bacteria</taxon>
        <taxon>Pseudomonadati</taxon>
        <taxon>Pseudomonadota</taxon>
        <taxon>Gammaproteobacteria</taxon>
        <taxon>Pseudomonadales</taxon>
        <taxon>Pseudomonadaceae</taxon>
        <taxon>Pseudomonas</taxon>
    </lineage>
</organism>
<proteinExistence type="predicted"/>
<dbReference type="Gene3D" id="1.20.120.530">
    <property type="entry name" value="GntR ligand-binding domain-like"/>
    <property type="match status" value="1"/>
</dbReference>
<evidence type="ECO:0000313" key="6">
    <source>
        <dbReference type="Proteomes" id="UP000746535"/>
    </source>
</evidence>
<protein>
    <submittedName>
        <fullName evidence="5">FadR family transcriptional regulator</fullName>
    </submittedName>
</protein>
<evidence type="ECO:0000259" key="4">
    <source>
        <dbReference type="PROSITE" id="PS50949"/>
    </source>
</evidence>
<gene>
    <name evidence="5" type="ORF">HBH25_19180</name>
</gene>
<name>A0ABX0YHP7_9PSED</name>
<dbReference type="SUPFAM" id="SSF48008">
    <property type="entry name" value="GntR ligand-binding domain-like"/>
    <property type="match status" value="1"/>
</dbReference>
<dbReference type="InterPro" id="IPR011711">
    <property type="entry name" value="GntR_C"/>
</dbReference>
<dbReference type="InterPro" id="IPR036390">
    <property type="entry name" value="WH_DNA-bd_sf"/>
</dbReference>
<dbReference type="SUPFAM" id="SSF46785">
    <property type="entry name" value="Winged helix' DNA-binding domain"/>
    <property type="match status" value="1"/>
</dbReference>
<dbReference type="PROSITE" id="PS50949">
    <property type="entry name" value="HTH_GNTR"/>
    <property type="match status" value="1"/>
</dbReference>
<evidence type="ECO:0000256" key="3">
    <source>
        <dbReference type="ARBA" id="ARBA00023163"/>
    </source>
</evidence>
<dbReference type="Pfam" id="PF00392">
    <property type="entry name" value="GntR"/>
    <property type="match status" value="1"/>
</dbReference>
<keyword evidence="3" id="KW-0804">Transcription</keyword>
<reference evidence="5 6" key="1">
    <citation type="submission" date="2020-03" db="EMBL/GenBank/DDBJ databases">
        <authorList>
            <person name="Wang L."/>
            <person name="He N."/>
            <person name="Li Y."/>
            <person name="Fang Y."/>
            <person name="Zhang F."/>
        </authorList>
    </citation>
    <scope>NUCLEOTIDE SEQUENCE [LARGE SCALE GENOMIC DNA]</scope>
    <source>
        <strain evidence="6">hsmgli-8</strain>
    </source>
</reference>
<accession>A0ABX0YHP7</accession>
<dbReference type="Pfam" id="PF07729">
    <property type="entry name" value="FCD"/>
    <property type="match status" value="1"/>
</dbReference>
<dbReference type="SMART" id="SM00895">
    <property type="entry name" value="FCD"/>
    <property type="match status" value="1"/>
</dbReference>
<dbReference type="Gene3D" id="1.10.10.10">
    <property type="entry name" value="Winged helix-like DNA-binding domain superfamily/Winged helix DNA-binding domain"/>
    <property type="match status" value="1"/>
</dbReference>
<keyword evidence="1" id="KW-0805">Transcription regulation</keyword>
<dbReference type="CDD" id="cd07377">
    <property type="entry name" value="WHTH_GntR"/>
    <property type="match status" value="1"/>
</dbReference>
<keyword evidence="6" id="KW-1185">Reference proteome</keyword>
<dbReference type="InterPro" id="IPR000524">
    <property type="entry name" value="Tscrpt_reg_HTH_GntR"/>
</dbReference>